<protein>
    <recommendedName>
        <fullName evidence="8">FG-GAP repeat protein</fullName>
    </recommendedName>
</protein>
<evidence type="ECO:0000313" key="7">
    <source>
        <dbReference type="Proteomes" id="UP000276379"/>
    </source>
</evidence>
<evidence type="ECO:0000256" key="2">
    <source>
        <dbReference type="ARBA" id="ARBA00022737"/>
    </source>
</evidence>
<keyword evidence="1" id="KW-0732">Signal</keyword>
<dbReference type="GO" id="GO:0016787">
    <property type="term" value="F:hydrolase activity"/>
    <property type="evidence" value="ECO:0007669"/>
    <property type="project" value="UniProtKB-KW"/>
</dbReference>
<evidence type="ECO:0000256" key="4">
    <source>
        <dbReference type="ARBA" id="ARBA00023180"/>
    </source>
</evidence>
<dbReference type="InterPro" id="IPR028994">
    <property type="entry name" value="Integrin_alpha_N"/>
</dbReference>
<dbReference type="Gene3D" id="2.130.10.130">
    <property type="entry name" value="Integrin alpha, N-terminal"/>
    <property type="match status" value="3"/>
</dbReference>
<dbReference type="InterPro" id="IPR013517">
    <property type="entry name" value="FG-GAP"/>
</dbReference>
<dbReference type="EMBL" id="PDES01000012">
    <property type="protein sequence ID" value="RRQ83262.1"/>
    <property type="molecule type" value="Genomic_DNA"/>
</dbReference>
<organism evidence="6 7">
    <name type="scientific">Streptomyces griseofuscus</name>
    <dbReference type="NCBI Taxonomy" id="146922"/>
    <lineage>
        <taxon>Bacteria</taxon>
        <taxon>Bacillati</taxon>
        <taxon>Actinomycetota</taxon>
        <taxon>Actinomycetes</taxon>
        <taxon>Kitasatosporales</taxon>
        <taxon>Streptomycetaceae</taxon>
        <taxon>Streptomyces</taxon>
    </lineage>
</organism>
<sequence length="709" mass="72823">MRDDLGVRLGVQLMAAFGEFGTQQREVLDDAVVDDGDPARVVQMRVRVVVGGAPVGGPASVSDARRTGRQRPFDQVLLQIDQFPGLLRGGQTAVRQQGDARRVVSPVLQSLQPGHHDIERRLRPYVSHDSAHEPQPTGRSTVKSGAACPISEILGPFRAHPRPVRGASEPSAQPCGRVEGLPAERRKRTPGDTQVKRRHRTVLATAVAATLAGGLTVGLSGPATAAGSGTTTGSGAVAAKRPLTDFNGDGYGDFAVTAPAARLNGKWRVGAVTVLYGSAQGASAARRTTITQDASWVPGAAENGDLFGAATTAGDFDHDGYTDLAVGTPLEDVGTDVNGGLVQIMWGSPKGLTSATTIPDPAPAAHDRFGASLAAGDFDGDGRTDLAVGTNGSTLYTFRKGISRGGKAGALATRTLPLRAAPEAGIINLTAGDVTGDGRADLMVNGLNPAKGADGTYYNVNYFVPGTATGPSTTSAKKMPGGVAGAIGDLDGDGRGDIVTGVYWGRSSANGPIGGKVVVTYGSASGPSSRVQTITQESGTVPGDSESWDKFGQSVALGDINGDGLLDLAIGAPQENMRLWGHMYYNMGTVTVLYGSKSGVDTSAAPQYFYQGNHDVPGDPNGNFGTAVLLTDLDHDGGADLIAGTPWADNGDGTVTVLPSGIAADGTRRIGTAGAQLFKPGQVGMEILNAIPEFGSVLQNSRQVSLINT</sequence>
<keyword evidence="3" id="KW-0378">Hydrolase</keyword>
<keyword evidence="2" id="KW-0677">Repeat</keyword>
<comment type="caution">
    <text evidence="6">The sequence shown here is derived from an EMBL/GenBank/DDBJ whole genome shotgun (WGS) entry which is preliminary data.</text>
</comment>
<dbReference type="Pfam" id="PF01839">
    <property type="entry name" value="FG-GAP"/>
    <property type="match status" value="5"/>
</dbReference>
<proteinExistence type="predicted"/>
<dbReference type="SMART" id="SM00191">
    <property type="entry name" value="Int_alpha"/>
    <property type="match status" value="6"/>
</dbReference>
<name>A0A3R8WQE1_9ACTN</name>
<reference evidence="6 7" key="1">
    <citation type="submission" date="2017-10" db="EMBL/GenBank/DDBJ databases">
        <title>Draft genome of actinobacteria isolated from guarana (Paullinia cupana (Mart.) Ducke.</title>
        <authorList>
            <person name="Siqueira K.A."/>
            <person name="Liotti R.G."/>
            <person name="Mendes T.A."/>
            <person name="Soares M.A."/>
        </authorList>
    </citation>
    <scope>NUCLEOTIDE SEQUENCE [LARGE SCALE GENOMIC DNA]</scope>
    <source>
        <strain evidence="6 7">199</strain>
    </source>
</reference>
<gene>
    <name evidence="6" type="ORF">CQW44_26700</name>
</gene>
<keyword evidence="4" id="KW-0325">Glycoprotein</keyword>
<dbReference type="Proteomes" id="UP000276379">
    <property type="component" value="Unassembled WGS sequence"/>
</dbReference>
<evidence type="ECO:0000313" key="6">
    <source>
        <dbReference type="EMBL" id="RRQ83262.1"/>
    </source>
</evidence>
<evidence type="ECO:0000256" key="5">
    <source>
        <dbReference type="SAM" id="MobiDB-lite"/>
    </source>
</evidence>
<accession>A0A3R8WQE1</accession>
<dbReference type="SUPFAM" id="SSF69318">
    <property type="entry name" value="Integrin alpha N-terminal domain"/>
    <property type="match status" value="1"/>
</dbReference>
<dbReference type="PANTHER" id="PTHR23221:SF7">
    <property type="entry name" value="PHOSPHATIDYLINOSITOL-GLYCAN-SPECIFIC PHOSPHOLIPASE D"/>
    <property type="match status" value="1"/>
</dbReference>
<dbReference type="AlphaFoldDB" id="A0A3R8WQE1"/>
<dbReference type="PANTHER" id="PTHR23221">
    <property type="entry name" value="GLYCOSYLPHOSPHATIDYLINOSITOL PHOSPHOLIPASE D"/>
    <property type="match status" value="1"/>
</dbReference>
<feature type="region of interest" description="Disordered" evidence="5">
    <location>
        <begin position="156"/>
        <end position="197"/>
    </location>
</feature>
<evidence type="ECO:0000256" key="1">
    <source>
        <dbReference type="ARBA" id="ARBA00022729"/>
    </source>
</evidence>
<evidence type="ECO:0008006" key="8">
    <source>
        <dbReference type="Google" id="ProtNLM"/>
    </source>
</evidence>
<dbReference type="PROSITE" id="PS51470">
    <property type="entry name" value="FG_GAP"/>
    <property type="match status" value="2"/>
</dbReference>
<keyword evidence="7" id="KW-1185">Reference proteome</keyword>
<dbReference type="InterPro" id="IPR013519">
    <property type="entry name" value="Int_alpha_beta-p"/>
</dbReference>
<evidence type="ECO:0000256" key="3">
    <source>
        <dbReference type="ARBA" id="ARBA00022801"/>
    </source>
</evidence>